<feature type="coiled-coil region" evidence="2">
    <location>
        <begin position="121"/>
        <end position="152"/>
    </location>
</feature>
<evidence type="ECO:0000259" key="4">
    <source>
        <dbReference type="PROSITE" id="PS51832"/>
    </source>
</evidence>
<dbReference type="InterPro" id="IPR011006">
    <property type="entry name" value="CheY-like_superfamily"/>
</dbReference>
<dbReference type="InterPro" id="IPR003607">
    <property type="entry name" value="HD/PDEase_dom"/>
</dbReference>
<dbReference type="SUPFAM" id="SSF52172">
    <property type="entry name" value="CheY-like"/>
    <property type="match status" value="1"/>
</dbReference>
<feature type="domain" description="HD-GYP" evidence="4">
    <location>
        <begin position="146"/>
        <end position="363"/>
    </location>
</feature>
<dbReference type="InterPro" id="IPR001789">
    <property type="entry name" value="Sig_transdc_resp-reg_receiver"/>
</dbReference>
<dbReference type="Pfam" id="PF00072">
    <property type="entry name" value="Response_reg"/>
    <property type="match status" value="1"/>
</dbReference>
<dbReference type="Proteomes" id="UP000198324">
    <property type="component" value="Unassembled WGS sequence"/>
</dbReference>
<evidence type="ECO:0000256" key="2">
    <source>
        <dbReference type="SAM" id="Coils"/>
    </source>
</evidence>
<reference evidence="5 6" key="1">
    <citation type="submission" date="2017-06" db="EMBL/GenBank/DDBJ databases">
        <authorList>
            <person name="Kim H.J."/>
            <person name="Triplett B.A."/>
        </authorList>
    </citation>
    <scope>NUCLEOTIDE SEQUENCE [LARGE SCALE GENOMIC DNA]</scope>
    <source>
        <strain evidence="5 6">DSM 13116</strain>
    </source>
</reference>
<dbReference type="OrthoDB" id="9769359at2"/>
<accession>A0A239AQV0</accession>
<dbReference type="Pfam" id="PF13487">
    <property type="entry name" value="HD_5"/>
    <property type="match status" value="1"/>
</dbReference>
<dbReference type="InterPro" id="IPR052020">
    <property type="entry name" value="Cyclic_di-GMP/3'3'-cGAMP_PDE"/>
</dbReference>
<dbReference type="SMART" id="SM00471">
    <property type="entry name" value="HDc"/>
    <property type="match status" value="1"/>
</dbReference>
<keyword evidence="6" id="KW-1185">Reference proteome</keyword>
<evidence type="ECO:0000259" key="3">
    <source>
        <dbReference type="PROSITE" id="PS50110"/>
    </source>
</evidence>
<dbReference type="RefSeq" id="WP_089274367.1">
    <property type="nucleotide sequence ID" value="NZ_FZOC01000004.1"/>
</dbReference>
<organism evidence="5 6">
    <name type="scientific">Humidesulfovibrio mexicanus</name>
    <dbReference type="NCBI Taxonomy" id="147047"/>
    <lineage>
        <taxon>Bacteria</taxon>
        <taxon>Pseudomonadati</taxon>
        <taxon>Thermodesulfobacteriota</taxon>
        <taxon>Desulfovibrionia</taxon>
        <taxon>Desulfovibrionales</taxon>
        <taxon>Desulfovibrionaceae</taxon>
        <taxon>Humidesulfovibrio</taxon>
    </lineage>
</organism>
<dbReference type="PANTHER" id="PTHR45228">
    <property type="entry name" value="CYCLIC DI-GMP PHOSPHODIESTERASE TM_0186-RELATED"/>
    <property type="match status" value="1"/>
</dbReference>
<protein>
    <submittedName>
        <fullName evidence="5">Putative two-component system response regulator</fullName>
    </submittedName>
</protein>
<evidence type="ECO:0000313" key="5">
    <source>
        <dbReference type="EMBL" id="SNR97731.1"/>
    </source>
</evidence>
<dbReference type="SUPFAM" id="SSF109604">
    <property type="entry name" value="HD-domain/PDEase-like"/>
    <property type="match status" value="1"/>
</dbReference>
<evidence type="ECO:0000256" key="1">
    <source>
        <dbReference type="PROSITE-ProRule" id="PRU00169"/>
    </source>
</evidence>
<keyword evidence="2" id="KW-0175">Coiled coil</keyword>
<keyword evidence="1" id="KW-0597">Phosphoprotein</keyword>
<proteinExistence type="predicted"/>
<feature type="domain" description="Response regulatory" evidence="3">
    <location>
        <begin position="2"/>
        <end position="118"/>
    </location>
</feature>
<dbReference type="Gene3D" id="1.10.3210.10">
    <property type="entry name" value="Hypothetical protein af1432"/>
    <property type="match status" value="1"/>
</dbReference>
<dbReference type="SMART" id="SM00448">
    <property type="entry name" value="REC"/>
    <property type="match status" value="1"/>
</dbReference>
<evidence type="ECO:0000313" key="6">
    <source>
        <dbReference type="Proteomes" id="UP000198324"/>
    </source>
</evidence>
<dbReference type="Gene3D" id="3.40.50.2300">
    <property type="match status" value="1"/>
</dbReference>
<feature type="modified residue" description="4-aspartylphosphate" evidence="1">
    <location>
        <position position="53"/>
    </location>
</feature>
<dbReference type="PROSITE" id="PS50110">
    <property type="entry name" value="RESPONSE_REGULATORY"/>
    <property type="match status" value="1"/>
</dbReference>
<sequence>MTILIIDDEPGLRRSLSAHLEDLEYDTMEAANGLEGLEALRANRDRVRAVVVDLNMPVMDGYSFIGYASAEAPEIPIIVLSGVGIVEDALSAMRMGAWDFITKPLHNLNILDYTLDKAFERARLLKENKQYQENLERLVRERTRELEETRRQVMQRLSRAAEYKDNETGRHVIRVGQISRLLGRAMGMDEERSELLGECAPLHDVGKIGIPDEVLLKPGRLTQEEWDIMRKHCVYGCEILGPLDSKDEAHRLCSDPLLMREMSGNEQLNLARVLALCHHERWDGTGYPFGLSGEDIPLEARIVSVVDVYDALCSDRPYKQAMSPDKAGELIRAGAGTQFDPAVVEAFFQNQEEIIAIRERWSD</sequence>
<gene>
    <name evidence="5" type="ORF">SAMN04488503_2146</name>
</gene>
<dbReference type="EMBL" id="FZOC01000004">
    <property type="protein sequence ID" value="SNR97731.1"/>
    <property type="molecule type" value="Genomic_DNA"/>
</dbReference>
<name>A0A239AQV0_9BACT</name>
<dbReference type="AlphaFoldDB" id="A0A239AQV0"/>
<dbReference type="PANTHER" id="PTHR45228:SF1">
    <property type="entry name" value="CYCLIC DI-GMP PHOSPHODIESTERASE TM_0186"/>
    <property type="match status" value="1"/>
</dbReference>
<dbReference type="CDD" id="cd00077">
    <property type="entry name" value="HDc"/>
    <property type="match status" value="1"/>
</dbReference>
<dbReference type="GO" id="GO:0000160">
    <property type="term" value="P:phosphorelay signal transduction system"/>
    <property type="evidence" value="ECO:0007669"/>
    <property type="project" value="InterPro"/>
</dbReference>
<dbReference type="PROSITE" id="PS51832">
    <property type="entry name" value="HD_GYP"/>
    <property type="match status" value="1"/>
</dbReference>
<dbReference type="InterPro" id="IPR037522">
    <property type="entry name" value="HD_GYP_dom"/>
</dbReference>